<dbReference type="OrthoDB" id="814802at2"/>
<gene>
    <name evidence="1" type="ORF">CPT03_20035</name>
</gene>
<dbReference type="KEGG" id="pgs:CPT03_20035"/>
<organism evidence="1 2">
    <name type="scientific">Pedobacter ginsengisoli</name>
    <dbReference type="NCBI Taxonomy" id="363852"/>
    <lineage>
        <taxon>Bacteria</taxon>
        <taxon>Pseudomonadati</taxon>
        <taxon>Bacteroidota</taxon>
        <taxon>Sphingobacteriia</taxon>
        <taxon>Sphingobacteriales</taxon>
        <taxon>Sphingobacteriaceae</taxon>
        <taxon>Pedobacter</taxon>
    </lineage>
</organism>
<dbReference type="RefSeq" id="WP_099440486.1">
    <property type="nucleotide sequence ID" value="NZ_CP024091.1"/>
</dbReference>
<protein>
    <recommendedName>
        <fullName evidence="3">DUF748 domain-containing protein</fullName>
    </recommendedName>
</protein>
<sequence length="600" mass="68879">MIKKVRKSYNTLKWVSGIMLFFILLLVAASRHLSVRFQPIIKAQVRDLVLNATDSLYRIEFSDVSTNFITGRASLSDVKITPDTNILKKMVGLKHAPNNIYYIQLKELAIKNFHPFNLLRYKKVKIDLLLFDNPEIIMVNKQLEFNELKKPFSDKSPYDYISKFVKELKVKTIDLKNISFKYVNKNLAVPEVDSIKNLNVTLKNWLIDKNSVRDTSRFYLLKDVVINLNNYSFATPDSLYHINLNQLDFRASSGKLNVKSFSVVPRYTEMDFGRTVGFSKDRFDIQMSNISLEGINLPLYVRKQELYATEMNVDNGSISVFNNNELPKKTEIKIGKYPHQLLQKFKGLLTIKQLNLSNVDLTYAEFDRASKQKGKITFEKTSGSITNITNSEKIKSKNPYMFANLTSYMMGQGKLNVNFRFDLTANDGAFSYSGTLGEMDGRTLNRITKPLGMVEVKSGRVKKLEFDITANDNLAEGKVKFAFNDLSVALLKKEEGRDHLVKQGLMSFLANAMIINSDNPKSDGVLVATPIKFERQKTASFFSFIWKTLFQGIKHSVGVTPEKEKKIKEQIAKFEKIKVDREKRRMIRLKRKAIREKNGL</sequence>
<dbReference type="EMBL" id="CP024091">
    <property type="protein sequence ID" value="ATP58591.1"/>
    <property type="molecule type" value="Genomic_DNA"/>
</dbReference>
<evidence type="ECO:0000313" key="1">
    <source>
        <dbReference type="EMBL" id="ATP58591.1"/>
    </source>
</evidence>
<keyword evidence="2" id="KW-1185">Reference proteome</keyword>
<accession>A0A2D1UAL5</accession>
<proteinExistence type="predicted"/>
<dbReference type="Proteomes" id="UP000223749">
    <property type="component" value="Chromosome"/>
</dbReference>
<dbReference type="AlphaFoldDB" id="A0A2D1UAL5"/>
<evidence type="ECO:0000313" key="2">
    <source>
        <dbReference type="Proteomes" id="UP000223749"/>
    </source>
</evidence>
<evidence type="ECO:0008006" key="3">
    <source>
        <dbReference type="Google" id="ProtNLM"/>
    </source>
</evidence>
<reference evidence="1 2" key="1">
    <citation type="submission" date="2017-10" db="EMBL/GenBank/DDBJ databases">
        <title>Whole genome of Pedobacter ginsengisoli T01R-27 isolated from tomato rhizosphere.</title>
        <authorList>
            <person name="Weon H.-Y."/>
            <person name="Lee S.A."/>
            <person name="Sang M.K."/>
            <person name="Song J."/>
        </authorList>
    </citation>
    <scope>NUCLEOTIDE SEQUENCE [LARGE SCALE GENOMIC DNA]</scope>
    <source>
        <strain evidence="1 2">T01R-27</strain>
    </source>
</reference>
<name>A0A2D1UAL5_9SPHI</name>